<dbReference type="AlphaFoldDB" id="A0AAV4X989"/>
<organism evidence="1 2">
    <name type="scientific">Caerostris darwini</name>
    <dbReference type="NCBI Taxonomy" id="1538125"/>
    <lineage>
        <taxon>Eukaryota</taxon>
        <taxon>Metazoa</taxon>
        <taxon>Ecdysozoa</taxon>
        <taxon>Arthropoda</taxon>
        <taxon>Chelicerata</taxon>
        <taxon>Arachnida</taxon>
        <taxon>Araneae</taxon>
        <taxon>Araneomorphae</taxon>
        <taxon>Entelegynae</taxon>
        <taxon>Araneoidea</taxon>
        <taxon>Araneidae</taxon>
        <taxon>Caerostris</taxon>
    </lineage>
</organism>
<protein>
    <submittedName>
        <fullName evidence="1">Uncharacterized protein</fullName>
    </submittedName>
</protein>
<reference evidence="1 2" key="1">
    <citation type="submission" date="2021-06" db="EMBL/GenBank/DDBJ databases">
        <title>Caerostris darwini draft genome.</title>
        <authorList>
            <person name="Kono N."/>
            <person name="Arakawa K."/>
        </authorList>
    </citation>
    <scope>NUCLEOTIDE SEQUENCE [LARGE SCALE GENOMIC DNA]</scope>
</reference>
<evidence type="ECO:0000313" key="1">
    <source>
        <dbReference type="EMBL" id="GIY90755.1"/>
    </source>
</evidence>
<keyword evidence="2" id="KW-1185">Reference proteome</keyword>
<gene>
    <name evidence="1" type="ORF">CDAR_575831</name>
</gene>
<dbReference type="Proteomes" id="UP001054837">
    <property type="component" value="Unassembled WGS sequence"/>
</dbReference>
<dbReference type="EMBL" id="BPLQ01015720">
    <property type="protein sequence ID" value="GIY90755.1"/>
    <property type="molecule type" value="Genomic_DNA"/>
</dbReference>
<evidence type="ECO:0000313" key="2">
    <source>
        <dbReference type="Proteomes" id="UP001054837"/>
    </source>
</evidence>
<comment type="caution">
    <text evidence="1">The sequence shown here is derived from an EMBL/GenBank/DDBJ whole genome shotgun (WGS) entry which is preliminary data.</text>
</comment>
<accession>A0AAV4X989</accession>
<name>A0AAV4X989_9ARAC</name>
<sequence length="85" mass="9174">MMHRSQGSANCVALATGAESFKHLHRWHSIIGERLVRGGAQMYGGAPGQALITADEKRVLSRWLANDLRGSSSSGGVMKEPCFHP</sequence>
<proteinExistence type="predicted"/>